<keyword evidence="2" id="KW-1185">Reference proteome</keyword>
<dbReference type="EMBL" id="BGPR01024380">
    <property type="protein sequence ID" value="GBN92432.1"/>
    <property type="molecule type" value="Genomic_DNA"/>
</dbReference>
<comment type="caution">
    <text evidence="1">The sequence shown here is derived from an EMBL/GenBank/DDBJ whole genome shotgun (WGS) entry which is preliminary data.</text>
</comment>
<dbReference type="AlphaFoldDB" id="A0A4Y2SVS3"/>
<evidence type="ECO:0000313" key="1">
    <source>
        <dbReference type="EMBL" id="GBN92432.1"/>
    </source>
</evidence>
<evidence type="ECO:0000313" key="2">
    <source>
        <dbReference type="Proteomes" id="UP000499080"/>
    </source>
</evidence>
<name>A0A4Y2SVS3_ARAVE</name>
<organism evidence="1 2">
    <name type="scientific">Araneus ventricosus</name>
    <name type="common">Orbweaver spider</name>
    <name type="synonym">Epeira ventricosa</name>
    <dbReference type="NCBI Taxonomy" id="182803"/>
    <lineage>
        <taxon>Eukaryota</taxon>
        <taxon>Metazoa</taxon>
        <taxon>Ecdysozoa</taxon>
        <taxon>Arthropoda</taxon>
        <taxon>Chelicerata</taxon>
        <taxon>Arachnida</taxon>
        <taxon>Araneae</taxon>
        <taxon>Araneomorphae</taxon>
        <taxon>Entelegynae</taxon>
        <taxon>Araneoidea</taxon>
        <taxon>Araneidae</taxon>
        <taxon>Araneus</taxon>
    </lineage>
</organism>
<dbReference type="Proteomes" id="UP000499080">
    <property type="component" value="Unassembled WGS sequence"/>
</dbReference>
<gene>
    <name evidence="1" type="ORF">AVEN_192733_1</name>
</gene>
<proteinExistence type="predicted"/>
<accession>A0A4Y2SVS3</accession>
<protein>
    <submittedName>
        <fullName evidence="1">Uncharacterized protein</fullName>
    </submittedName>
</protein>
<sequence>MVLRFKSPYPNFYNCLFARHKRKDFTHVQHQFFWFKSPYPKGYNCCAEPGRISLPAFSSFGLKSIILKGTTAVPDTRRIPPRIQRSSSGLSPRILKVQLLYQTQGRISLPAFNAVLLV</sequence>
<reference evidence="1 2" key="1">
    <citation type="journal article" date="2019" name="Sci. Rep.">
        <title>Orb-weaving spider Araneus ventricosus genome elucidates the spidroin gene catalogue.</title>
        <authorList>
            <person name="Kono N."/>
            <person name="Nakamura H."/>
            <person name="Ohtoshi R."/>
            <person name="Moran D.A.P."/>
            <person name="Shinohara A."/>
            <person name="Yoshida Y."/>
            <person name="Fujiwara M."/>
            <person name="Mori M."/>
            <person name="Tomita M."/>
            <person name="Arakawa K."/>
        </authorList>
    </citation>
    <scope>NUCLEOTIDE SEQUENCE [LARGE SCALE GENOMIC DNA]</scope>
</reference>